<organism evidence="2 3">
    <name type="scientific">Stenotrophomonas rhizophila</name>
    <dbReference type="NCBI Taxonomy" id="216778"/>
    <lineage>
        <taxon>Bacteria</taxon>
        <taxon>Pseudomonadati</taxon>
        <taxon>Pseudomonadota</taxon>
        <taxon>Gammaproteobacteria</taxon>
        <taxon>Lysobacterales</taxon>
        <taxon>Lysobacteraceae</taxon>
        <taxon>Stenotrophomonas</taxon>
    </lineage>
</organism>
<dbReference type="PANTHER" id="PTHR33990:SF1">
    <property type="entry name" value="PROTEIN YJDN"/>
    <property type="match status" value="1"/>
</dbReference>
<dbReference type="AlphaFoldDB" id="A0AAP5EFY4"/>
<dbReference type="RefSeq" id="WP_068848927.1">
    <property type="nucleotide sequence ID" value="NZ_CP016294.1"/>
</dbReference>
<dbReference type="Pfam" id="PF00903">
    <property type="entry name" value="Glyoxalase"/>
    <property type="match status" value="1"/>
</dbReference>
<dbReference type="InterPro" id="IPR004360">
    <property type="entry name" value="Glyas_Fos-R_dOase_dom"/>
</dbReference>
<evidence type="ECO:0000313" key="3">
    <source>
        <dbReference type="Proteomes" id="UP001226084"/>
    </source>
</evidence>
<dbReference type="Proteomes" id="UP001226084">
    <property type="component" value="Unassembled WGS sequence"/>
</dbReference>
<dbReference type="KEGG" id="srh:BAY15_0629"/>
<gene>
    <name evidence="2" type="ORF">QE424_003157</name>
</gene>
<dbReference type="EMBL" id="JAUTAS010000001">
    <property type="protein sequence ID" value="MDQ1109998.1"/>
    <property type="molecule type" value="Genomic_DNA"/>
</dbReference>
<feature type="domain" description="Glyoxalase/fosfomycin resistance/dioxygenase" evidence="1">
    <location>
        <begin position="11"/>
        <end position="134"/>
    </location>
</feature>
<dbReference type="SUPFAM" id="SSF54593">
    <property type="entry name" value="Glyoxalase/Bleomycin resistance protein/Dihydroxybiphenyl dioxygenase"/>
    <property type="match status" value="1"/>
</dbReference>
<evidence type="ECO:0000313" key="2">
    <source>
        <dbReference type="EMBL" id="MDQ1109998.1"/>
    </source>
</evidence>
<dbReference type="CDD" id="cd06588">
    <property type="entry name" value="PhnB_like"/>
    <property type="match status" value="1"/>
</dbReference>
<reference evidence="2" key="1">
    <citation type="submission" date="2023-07" db="EMBL/GenBank/DDBJ databases">
        <title>Functional and genomic diversity of the sorghum phyllosphere microbiome.</title>
        <authorList>
            <person name="Shade A."/>
        </authorList>
    </citation>
    <scope>NUCLEOTIDE SEQUENCE</scope>
    <source>
        <strain evidence="2">SORGH_AS_0457</strain>
    </source>
</reference>
<accession>A0AAP5EFY4</accession>
<dbReference type="PANTHER" id="PTHR33990">
    <property type="entry name" value="PROTEIN YJDN-RELATED"/>
    <property type="match status" value="1"/>
</dbReference>
<sequence>MKLIPFLGFSGQTHEAMAFYAQVLGGKVTSEMKYSDMPPSDNMDGCGDNPGPSDPNLIAHSQLEVGSAILMAADGPPSSGQGTTTINIEVETEEEAERVFKALSEGGKVTFPIGETFWAKRWGMLEDRYGKPWMVNCMKPY</sequence>
<name>A0AAP5EFY4_9GAMM</name>
<comment type="caution">
    <text evidence="2">The sequence shown here is derived from an EMBL/GenBank/DDBJ whole genome shotgun (WGS) entry which is preliminary data.</text>
</comment>
<dbReference type="Gene3D" id="3.10.180.10">
    <property type="entry name" value="2,3-Dihydroxybiphenyl 1,2-Dioxygenase, domain 1"/>
    <property type="match status" value="1"/>
</dbReference>
<dbReference type="InterPro" id="IPR029068">
    <property type="entry name" value="Glyas_Bleomycin-R_OHBP_Dase"/>
</dbReference>
<protein>
    <submittedName>
        <fullName evidence="2">PhnB protein</fullName>
    </submittedName>
</protein>
<dbReference type="InterPro" id="IPR028973">
    <property type="entry name" value="PhnB-like"/>
</dbReference>
<proteinExistence type="predicted"/>
<evidence type="ECO:0000259" key="1">
    <source>
        <dbReference type="Pfam" id="PF00903"/>
    </source>
</evidence>